<dbReference type="FunFam" id="1.25.10.10:FF:000813">
    <property type="entry name" value="D-Importin 7/RanBP7"/>
    <property type="match status" value="1"/>
</dbReference>
<comment type="subcellular location">
    <subcellularLocation>
        <location evidence="2">Cytoplasm</location>
    </subcellularLocation>
    <subcellularLocation>
        <location evidence="1">Nucleus</location>
    </subcellularLocation>
</comment>
<dbReference type="InterPro" id="IPR058669">
    <property type="entry name" value="TPR_IPO7/11-like"/>
</dbReference>
<proteinExistence type="inferred from homology"/>
<dbReference type="GO" id="GO:0005829">
    <property type="term" value="C:cytosol"/>
    <property type="evidence" value="ECO:0007669"/>
    <property type="project" value="TreeGrafter"/>
</dbReference>
<dbReference type="PANTHER" id="PTHR10997">
    <property type="entry name" value="IMPORTIN-7, 8, 11"/>
    <property type="match status" value="1"/>
</dbReference>
<dbReference type="Pfam" id="PF03810">
    <property type="entry name" value="IBN_N"/>
    <property type="match status" value="1"/>
</dbReference>
<dbReference type="Gene3D" id="1.25.10.10">
    <property type="entry name" value="Leucine-rich Repeat Variant"/>
    <property type="match status" value="1"/>
</dbReference>
<keyword evidence="6" id="KW-0653">Protein transport</keyword>
<dbReference type="SUPFAM" id="SSF48371">
    <property type="entry name" value="ARM repeat"/>
    <property type="match status" value="1"/>
</dbReference>
<evidence type="ECO:0000256" key="2">
    <source>
        <dbReference type="ARBA" id="ARBA00004496"/>
    </source>
</evidence>
<accession>A0AAV8WEK0</accession>
<keyword evidence="7" id="KW-0539">Nucleus</keyword>
<dbReference type="GO" id="GO:0031267">
    <property type="term" value="F:small GTPase binding"/>
    <property type="evidence" value="ECO:0007669"/>
    <property type="project" value="InterPro"/>
</dbReference>
<dbReference type="Pfam" id="PF25758">
    <property type="entry name" value="TPR_IPO11"/>
    <property type="match status" value="1"/>
</dbReference>
<dbReference type="GO" id="GO:0005635">
    <property type="term" value="C:nuclear envelope"/>
    <property type="evidence" value="ECO:0007669"/>
    <property type="project" value="TreeGrafter"/>
</dbReference>
<dbReference type="InterPro" id="IPR011989">
    <property type="entry name" value="ARM-like"/>
</dbReference>
<evidence type="ECO:0000313" key="10">
    <source>
        <dbReference type="Proteomes" id="UP001159042"/>
    </source>
</evidence>
<keyword evidence="5" id="KW-0963">Cytoplasm</keyword>
<evidence type="ECO:0000256" key="6">
    <source>
        <dbReference type="ARBA" id="ARBA00022927"/>
    </source>
</evidence>
<evidence type="ECO:0000313" key="9">
    <source>
        <dbReference type="EMBL" id="KAJ8925044.1"/>
    </source>
</evidence>
<comment type="caution">
    <text evidence="9">The sequence shown here is derived from an EMBL/GenBank/DDBJ whole genome shotgun (WGS) entry which is preliminary data.</text>
</comment>
<evidence type="ECO:0000256" key="4">
    <source>
        <dbReference type="ARBA" id="ARBA00022448"/>
    </source>
</evidence>
<dbReference type="PANTHER" id="PTHR10997:SF18">
    <property type="entry name" value="D-IMPORTIN 7_RANBP7"/>
    <property type="match status" value="1"/>
</dbReference>
<protein>
    <recommendedName>
        <fullName evidence="8">Importin N-terminal domain-containing protein</fullName>
    </recommendedName>
</protein>
<comment type="similarity">
    <text evidence="3">Belongs to the importin beta family.</text>
</comment>
<evidence type="ECO:0000256" key="5">
    <source>
        <dbReference type="ARBA" id="ARBA00022490"/>
    </source>
</evidence>
<dbReference type="Proteomes" id="UP001159042">
    <property type="component" value="Unassembled WGS sequence"/>
</dbReference>
<dbReference type="AlphaFoldDB" id="A0AAV8WEK0"/>
<dbReference type="PROSITE" id="PS50166">
    <property type="entry name" value="IMPORTIN_B_NT"/>
    <property type="match status" value="1"/>
</dbReference>
<sequence length="1061" mass="121331">MEIRKLIDLLRATIDPNQRQQAEAQLDQASETCARSGAACRCPAIIHKIIGFAPSLLQVVMMADCDMPVRQAGAIYLKNLISTSWQDREAEAGQPMPFALHEQDRALIRDSIVDAVVHAPDLIRTQLCTCVNHMVKHDFPERWTQIVDKISVYLSNPDPSGWHGALLCLYQLVKNFEYKKAEERGPLHEAMNLLLPQLYQLEVRLLPDPSEQSVLLQKEGLKVYFALTQYILPLDLISKEAFAQWMEVCRQVVERPVPPAALQPDEDERPDLPWWKCKKWALHILYRMFERYGSPGSVTKEYNEFAEWYLQTFSAGILEVLLRVLDSYRGGHWVLPPRVLQQTLNYLNQAVSHAHTWKILKFHMPAIIQDVLFPLMSYSAEDHELWTVDPHEYIRVKFDVFEDFVSPVTAAQTLLHSACKKRKDMLQKTMVMITQILTNNATEPAQKDGALHMVGSLADILLKKRMYRDQLDQLFIKYVFPEFNSDRGHMRARACWVLHYFAEFNFKQENVLVEAVNLTVRALLYDKDLPVKVEAAIALQSMLNYQERSHKYIEPQVKQIALELLTIIRETENEDVTGVMQKLVCVFTKQLIPIAVEICQHLATTFNQVLDTDEGSDEKAITAMGLLNTIETLLTVMDEQPEVMRLLEPTVLQVVAHVLQNAVQEFYEEVLALIYDLTSKQISPDMWKVFELIYQVFMKNGIDHFTDMMPALHNYITIDTDAFLSDEQRLLAIYNMCKEILTKDCGEDPESHAAKLLEVVLLQCRKKIDQAAPMLVELAATRLLREVKTSELRTMCLQVLIAALYYDPQLLFSVLQKMPDFTNHFVKQWLHDTDCFLGIHDRKLCVLGLCTLISMPNKPPALIEMAPKVVPSLILLFEGLKRAYAAKAAEAAEEEESESSYDDLEANVLSSDEDEIDDQAQQYLENLSRRALGVEAPTGMNVSATINDIDDTSDDDDSDFEPNEETVLESYTTPLDEEDCDVDEYQAFKQVMTALQNQDPEWYNALTTNLNEQQLKSLNEVCLLADQRAAARESKRIEQQGGYIFTQQAVPTTFKFGDTNS</sequence>
<keyword evidence="4" id="KW-0813">Transport</keyword>
<reference evidence="9 10" key="1">
    <citation type="journal article" date="2023" name="Insect Mol. Biol.">
        <title>Genome sequencing provides insights into the evolution of gene families encoding plant cell wall-degrading enzymes in longhorned beetles.</title>
        <authorList>
            <person name="Shin N.R."/>
            <person name="Okamura Y."/>
            <person name="Kirsch R."/>
            <person name="Pauchet Y."/>
        </authorList>
    </citation>
    <scope>NUCLEOTIDE SEQUENCE [LARGE SCALE GENOMIC DNA]</scope>
    <source>
        <strain evidence="9">EAD_L_NR</strain>
    </source>
</reference>
<dbReference type="InterPro" id="IPR001494">
    <property type="entry name" value="Importin-beta_N"/>
</dbReference>
<dbReference type="EMBL" id="JANEYG010000002">
    <property type="protein sequence ID" value="KAJ8925044.1"/>
    <property type="molecule type" value="Genomic_DNA"/>
</dbReference>
<dbReference type="GO" id="GO:0006606">
    <property type="term" value="P:protein import into nucleus"/>
    <property type="evidence" value="ECO:0007669"/>
    <property type="project" value="TreeGrafter"/>
</dbReference>
<dbReference type="SMART" id="SM00913">
    <property type="entry name" value="IBN_N"/>
    <property type="match status" value="1"/>
</dbReference>
<dbReference type="InterPro" id="IPR016024">
    <property type="entry name" value="ARM-type_fold"/>
</dbReference>
<evidence type="ECO:0000259" key="8">
    <source>
        <dbReference type="PROSITE" id="PS50166"/>
    </source>
</evidence>
<evidence type="ECO:0000256" key="7">
    <source>
        <dbReference type="ARBA" id="ARBA00023242"/>
    </source>
</evidence>
<keyword evidence="10" id="KW-1185">Reference proteome</keyword>
<gene>
    <name evidence="9" type="ORF">NQ315_001215</name>
</gene>
<organism evidence="9 10">
    <name type="scientific">Exocentrus adspersus</name>
    <dbReference type="NCBI Taxonomy" id="1586481"/>
    <lineage>
        <taxon>Eukaryota</taxon>
        <taxon>Metazoa</taxon>
        <taxon>Ecdysozoa</taxon>
        <taxon>Arthropoda</taxon>
        <taxon>Hexapoda</taxon>
        <taxon>Insecta</taxon>
        <taxon>Pterygota</taxon>
        <taxon>Neoptera</taxon>
        <taxon>Endopterygota</taxon>
        <taxon>Coleoptera</taxon>
        <taxon>Polyphaga</taxon>
        <taxon>Cucujiformia</taxon>
        <taxon>Chrysomeloidea</taxon>
        <taxon>Cerambycidae</taxon>
        <taxon>Lamiinae</taxon>
        <taxon>Acanthocinini</taxon>
        <taxon>Exocentrus</taxon>
    </lineage>
</organism>
<feature type="domain" description="Importin N-terminal" evidence="8">
    <location>
        <begin position="22"/>
        <end position="118"/>
    </location>
</feature>
<evidence type="ECO:0000256" key="3">
    <source>
        <dbReference type="ARBA" id="ARBA00007991"/>
    </source>
</evidence>
<name>A0AAV8WEK0_9CUCU</name>
<evidence type="ECO:0000256" key="1">
    <source>
        <dbReference type="ARBA" id="ARBA00004123"/>
    </source>
</evidence>